<dbReference type="EMBL" id="JAHUTI010059627">
    <property type="protein sequence ID" value="MED6251238.1"/>
    <property type="molecule type" value="Genomic_DNA"/>
</dbReference>
<name>A0ABU7BL73_9TELE</name>
<protein>
    <submittedName>
        <fullName evidence="1">Uncharacterized protein</fullName>
    </submittedName>
</protein>
<sequence>MYISLFMLREKKEKKCVGTQGSVQFLLLEWSGNKIIEHIRSGCSSSLPSAAVLYFQSATFHKCVLGWQCYTTRPQMLRTCNKRQTISVRLVTLHFSEKYIECFFILG</sequence>
<accession>A0ABU7BL73</accession>
<gene>
    <name evidence="1" type="ORF">ATANTOWER_026246</name>
</gene>
<dbReference type="Proteomes" id="UP001345963">
    <property type="component" value="Unassembled WGS sequence"/>
</dbReference>
<keyword evidence="2" id="KW-1185">Reference proteome</keyword>
<reference evidence="1 2" key="1">
    <citation type="submission" date="2021-07" db="EMBL/GenBank/DDBJ databases">
        <authorList>
            <person name="Palmer J.M."/>
        </authorList>
    </citation>
    <scope>NUCLEOTIDE SEQUENCE [LARGE SCALE GENOMIC DNA]</scope>
    <source>
        <strain evidence="1 2">AT_MEX2019</strain>
        <tissue evidence="1">Muscle</tissue>
    </source>
</reference>
<evidence type="ECO:0000313" key="2">
    <source>
        <dbReference type="Proteomes" id="UP001345963"/>
    </source>
</evidence>
<proteinExistence type="predicted"/>
<comment type="caution">
    <text evidence="1">The sequence shown here is derived from an EMBL/GenBank/DDBJ whole genome shotgun (WGS) entry which is preliminary data.</text>
</comment>
<organism evidence="1 2">
    <name type="scientific">Ataeniobius toweri</name>
    <dbReference type="NCBI Taxonomy" id="208326"/>
    <lineage>
        <taxon>Eukaryota</taxon>
        <taxon>Metazoa</taxon>
        <taxon>Chordata</taxon>
        <taxon>Craniata</taxon>
        <taxon>Vertebrata</taxon>
        <taxon>Euteleostomi</taxon>
        <taxon>Actinopterygii</taxon>
        <taxon>Neopterygii</taxon>
        <taxon>Teleostei</taxon>
        <taxon>Neoteleostei</taxon>
        <taxon>Acanthomorphata</taxon>
        <taxon>Ovalentaria</taxon>
        <taxon>Atherinomorphae</taxon>
        <taxon>Cyprinodontiformes</taxon>
        <taxon>Goodeidae</taxon>
        <taxon>Ataeniobius</taxon>
    </lineage>
</organism>
<evidence type="ECO:0000313" key="1">
    <source>
        <dbReference type="EMBL" id="MED6251238.1"/>
    </source>
</evidence>